<sequence length="41" mass="4706">MTWAHISGMVSYAQCEITMERSMRYQIAACLLQNEHTGTNE</sequence>
<dbReference type="AlphaFoldDB" id="A0A2P2MZV1"/>
<proteinExistence type="predicted"/>
<name>A0A2P2MZV1_RHIMU</name>
<evidence type="ECO:0000313" key="1">
    <source>
        <dbReference type="EMBL" id="MBX35714.1"/>
    </source>
</evidence>
<reference evidence="1" key="1">
    <citation type="submission" date="2018-02" db="EMBL/GenBank/DDBJ databases">
        <title>Rhizophora mucronata_Transcriptome.</title>
        <authorList>
            <person name="Meera S.P."/>
            <person name="Sreeshan A."/>
            <person name="Augustine A."/>
        </authorList>
    </citation>
    <scope>NUCLEOTIDE SEQUENCE</scope>
    <source>
        <tissue evidence="1">Leaf</tissue>
    </source>
</reference>
<accession>A0A2P2MZV1</accession>
<dbReference type="EMBL" id="GGEC01055230">
    <property type="protein sequence ID" value="MBX35714.1"/>
    <property type="molecule type" value="Transcribed_RNA"/>
</dbReference>
<protein>
    <submittedName>
        <fullName evidence="1">Uncharacterized protein</fullName>
    </submittedName>
</protein>
<organism evidence="1">
    <name type="scientific">Rhizophora mucronata</name>
    <name type="common">Asiatic mangrove</name>
    <dbReference type="NCBI Taxonomy" id="61149"/>
    <lineage>
        <taxon>Eukaryota</taxon>
        <taxon>Viridiplantae</taxon>
        <taxon>Streptophyta</taxon>
        <taxon>Embryophyta</taxon>
        <taxon>Tracheophyta</taxon>
        <taxon>Spermatophyta</taxon>
        <taxon>Magnoliopsida</taxon>
        <taxon>eudicotyledons</taxon>
        <taxon>Gunneridae</taxon>
        <taxon>Pentapetalae</taxon>
        <taxon>rosids</taxon>
        <taxon>fabids</taxon>
        <taxon>Malpighiales</taxon>
        <taxon>Rhizophoraceae</taxon>
        <taxon>Rhizophora</taxon>
    </lineage>
</organism>